<reference evidence="1 2" key="1">
    <citation type="submission" date="2013-05" db="EMBL/GenBank/DDBJ databases">
        <authorList>
            <person name="Harkins D.M."/>
            <person name="Durkin A.S."/>
            <person name="Brinkac L.M."/>
            <person name="Haft D.H."/>
            <person name="Selengut J.D."/>
            <person name="Sanka R."/>
            <person name="DePew J."/>
            <person name="Purushe J."/>
            <person name="Hartskeerl R.A."/>
            <person name="Ahmed A."/>
            <person name="van der Linden H."/>
            <person name="Goris M.G.A."/>
            <person name="Vinetz J.M."/>
            <person name="Sutton G.G."/>
            <person name="Nierman W.C."/>
            <person name="Fouts D.E."/>
        </authorList>
    </citation>
    <scope>NUCLEOTIDE SEQUENCE [LARGE SCALE GENOMIC DNA]</scope>
    <source>
        <strain evidence="1 2">10</strain>
    </source>
</reference>
<sequence>MEYFLLFSGNSRVTAPLRKAALIKCFKVIHKPFPMEYE</sequence>
<proteinExistence type="predicted"/>
<dbReference type="AlphaFoldDB" id="V6H901"/>
<dbReference type="EMBL" id="AHMM02000025">
    <property type="protein sequence ID" value="EQA35506.1"/>
    <property type="molecule type" value="Genomic_DNA"/>
</dbReference>
<comment type="caution">
    <text evidence="1">The sequence shown here is derived from an EMBL/GenBank/DDBJ whole genome shotgun (WGS) entry which is preliminary data.</text>
</comment>
<dbReference type="Proteomes" id="UP000018719">
    <property type="component" value="Unassembled WGS sequence"/>
</dbReference>
<evidence type="ECO:0000313" key="1">
    <source>
        <dbReference type="EMBL" id="EQA35506.1"/>
    </source>
</evidence>
<organism evidence="1 2">
    <name type="scientific">Leptospira inadai serovar Lyme str. 10</name>
    <dbReference type="NCBI Taxonomy" id="1049790"/>
    <lineage>
        <taxon>Bacteria</taxon>
        <taxon>Pseudomonadati</taxon>
        <taxon>Spirochaetota</taxon>
        <taxon>Spirochaetia</taxon>
        <taxon>Leptospirales</taxon>
        <taxon>Leptospiraceae</taxon>
        <taxon>Leptospira</taxon>
    </lineage>
</organism>
<accession>V6H901</accession>
<name>V6H901_9LEPT</name>
<evidence type="ECO:0000313" key="2">
    <source>
        <dbReference type="Proteomes" id="UP000018719"/>
    </source>
</evidence>
<gene>
    <name evidence="1" type="ORF">LEP1GSC047_1336</name>
</gene>
<protein>
    <submittedName>
        <fullName evidence="1">Uncharacterized protein</fullName>
    </submittedName>
</protein>